<reference evidence="1 2" key="1">
    <citation type="journal article" date="2006" name="Nature">
        <title>Global trends of whole-genome duplications revealed by the ciliate Paramecium tetraurelia.</title>
        <authorList>
            <consortium name="Genoscope"/>
            <person name="Aury J.-M."/>
            <person name="Jaillon O."/>
            <person name="Duret L."/>
            <person name="Noel B."/>
            <person name="Jubin C."/>
            <person name="Porcel B.M."/>
            <person name="Segurens B."/>
            <person name="Daubin V."/>
            <person name="Anthouard V."/>
            <person name="Aiach N."/>
            <person name="Arnaiz O."/>
            <person name="Billaut A."/>
            <person name="Beisson J."/>
            <person name="Blanc I."/>
            <person name="Bouhouche K."/>
            <person name="Camara F."/>
            <person name="Duharcourt S."/>
            <person name="Guigo R."/>
            <person name="Gogendeau D."/>
            <person name="Katinka M."/>
            <person name="Keller A.-M."/>
            <person name="Kissmehl R."/>
            <person name="Klotz C."/>
            <person name="Koll F."/>
            <person name="Le Moue A."/>
            <person name="Lepere C."/>
            <person name="Malinsky S."/>
            <person name="Nowacki M."/>
            <person name="Nowak J.K."/>
            <person name="Plattner H."/>
            <person name="Poulain J."/>
            <person name="Ruiz F."/>
            <person name="Serrano V."/>
            <person name="Zagulski M."/>
            <person name="Dessen P."/>
            <person name="Betermier M."/>
            <person name="Weissenbach J."/>
            <person name="Scarpelli C."/>
            <person name="Schachter V."/>
            <person name="Sperling L."/>
            <person name="Meyer E."/>
            <person name="Cohen J."/>
            <person name="Wincker P."/>
        </authorList>
    </citation>
    <scope>NUCLEOTIDE SEQUENCE [LARGE SCALE GENOMIC DNA]</scope>
    <source>
        <strain evidence="1 2">Stock d4-2</strain>
    </source>
</reference>
<keyword evidence="2" id="KW-1185">Reference proteome</keyword>
<gene>
    <name evidence="1" type="ORF">GSPATT00018370001</name>
</gene>
<dbReference type="HOGENOM" id="CLU_1463963_0_0_1"/>
<proteinExistence type="predicted"/>
<sequence length="185" mass="21940">MTIINDEIKYSYTKSIYKFPIFKKSIEQCMRIQRSLNFEVANKLYQVHLLSLMSQNQVGDTNLSIILEQYHLLVILTIILLTLKTILLSNNQSTIRQWKLQVFQSINENAYTLISTKEVKKSQVCLKYVRILEPQEQQEFCVYIFKPSLKNKTYSFQSALKFKVQIQNFTISMLYLVVVKLMRYK</sequence>
<dbReference type="InParanoid" id="A0DM85"/>
<dbReference type="EMBL" id="CT868496">
    <property type="protein sequence ID" value="CAK84152.1"/>
    <property type="molecule type" value="Genomic_DNA"/>
</dbReference>
<name>A0DM85_PARTE</name>
<dbReference type="AlphaFoldDB" id="A0DM85"/>
<evidence type="ECO:0008006" key="3">
    <source>
        <dbReference type="Google" id="ProtNLM"/>
    </source>
</evidence>
<evidence type="ECO:0000313" key="1">
    <source>
        <dbReference type="EMBL" id="CAK84152.1"/>
    </source>
</evidence>
<dbReference type="Proteomes" id="UP000000600">
    <property type="component" value="Unassembled WGS sequence"/>
</dbReference>
<dbReference type="GeneID" id="5037334"/>
<protein>
    <recommendedName>
        <fullName evidence="3">Transmembrane protein</fullName>
    </recommendedName>
</protein>
<dbReference type="RefSeq" id="XP_001451549.1">
    <property type="nucleotide sequence ID" value="XM_001451512.1"/>
</dbReference>
<accession>A0DM85</accession>
<dbReference type="KEGG" id="ptm:GSPATT00018370001"/>
<evidence type="ECO:0000313" key="2">
    <source>
        <dbReference type="Proteomes" id="UP000000600"/>
    </source>
</evidence>
<organism evidence="1 2">
    <name type="scientific">Paramecium tetraurelia</name>
    <dbReference type="NCBI Taxonomy" id="5888"/>
    <lineage>
        <taxon>Eukaryota</taxon>
        <taxon>Sar</taxon>
        <taxon>Alveolata</taxon>
        <taxon>Ciliophora</taxon>
        <taxon>Intramacronucleata</taxon>
        <taxon>Oligohymenophorea</taxon>
        <taxon>Peniculida</taxon>
        <taxon>Parameciidae</taxon>
        <taxon>Paramecium</taxon>
    </lineage>
</organism>